<dbReference type="EC" id="2.7.11.1" evidence="18"/>
<evidence type="ECO:0000256" key="16">
    <source>
        <dbReference type="ARBA" id="ARBA00047899"/>
    </source>
</evidence>
<evidence type="ECO:0000259" key="22">
    <source>
        <dbReference type="PROSITE" id="PS50927"/>
    </source>
</evidence>
<dbReference type="AlphaFoldDB" id="A0A6J1HBW5"/>
<evidence type="ECO:0000256" key="3">
    <source>
        <dbReference type="ARBA" id="ARBA00022536"/>
    </source>
</evidence>
<dbReference type="Gene3D" id="2.90.10.10">
    <property type="entry name" value="Bulb-type lectin domain"/>
    <property type="match status" value="2"/>
</dbReference>
<dbReference type="PIRSF" id="PIRSF000641">
    <property type="entry name" value="SRK"/>
    <property type="match status" value="1"/>
</dbReference>
<evidence type="ECO:0000256" key="5">
    <source>
        <dbReference type="ARBA" id="ARBA00022692"/>
    </source>
</evidence>
<evidence type="ECO:0000256" key="20">
    <source>
        <dbReference type="SAM" id="SignalP"/>
    </source>
</evidence>
<evidence type="ECO:0000256" key="18">
    <source>
        <dbReference type="PIRNR" id="PIRNR000641"/>
    </source>
</evidence>
<dbReference type="CDD" id="cd01098">
    <property type="entry name" value="PAN_AP_plant"/>
    <property type="match status" value="1"/>
</dbReference>
<dbReference type="RefSeq" id="XP_022960709.1">
    <property type="nucleotide sequence ID" value="XM_023104941.1"/>
</dbReference>
<keyword evidence="8 18" id="KW-0547">Nucleotide-binding</keyword>
<keyword evidence="4 18" id="KW-0808">Transferase</keyword>
<keyword evidence="13" id="KW-1015">Disulfide bond</keyword>
<evidence type="ECO:0000256" key="17">
    <source>
        <dbReference type="ARBA" id="ARBA00048679"/>
    </source>
</evidence>
<keyword evidence="3" id="KW-0245">EGF-like domain</keyword>
<dbReference type="GO" id="GO:0030246">
    <property type="term" value="F:carbohydrate binding"/>
    <property type="evidence" value="ECO:0007669"/>
    <property type="project" value="UniProtKB-KW"/>
</dbReference>
<evidence type="ECO:0000259" key="21">
    <source>
        <dbReference type="PROSITE" id="PS50011"/>
    </source>
</evidence>
<evidence type="ECO:0000256" key="13">
    <source>
        <dbReference type="ARBA" id="ARBA00023157"/>
    </source>
</evidence>
<comment type="subcellular location">
    <subcellularLocation>
        <location evidence="1">Membrane</location>
        <topology evidence="1">Single-pass type I membrane protein</topology>
    </subcellularLocation>
</comment>
<evidence type="ECO:0000313" key="24">
    <source>
        <dbReference type="RefSeq" id="XP_022960709.1"/>
    </source>
</evidence>
<evidence type="ECO:0000313" key="23">
    <source>
        <dbReference type="Proteomes" id="UP000504609"/>
    </source>
</evidence>
<evidence type="ECO:0000256" key="4">
    <source>
        <dbReference type="ARBA" id="ARBA00022679"/>
    </source>
</evidence>
<dbReference type="Gene3D" id="3.30.200.20">
    <property type="entry name" value="Phosphorylase Kinase, domain 1"/>
    <property type="match status" value="1"/>
</dbReference>
<evidence type="ECO:0000256" key="2">
    <source>
        <dbReference type="ARBA" id="ARBA00022527"/>
    </source>
</evidence>
<feature type="domain" description="Bulb-type lectin" evidence="22">
    <location>
        <begin position="18"/>
        <end position="153"/>
    </location>
</feature>
<reference evidence="24" key="1">
    <citation type="submission" date="2025-08" db="UniProtKB">
        <authorList>
            <consortium name="RefSeq"/>
        </authorList>
    </citation>
    <scope>IDENTIFICATION</scope>
    <source>
        <tissue evidence="24">Young leaves</tissue>
    </source>
</reference>
<evidence type="ECO:0000256" key="19">
    <source>
        <dbReference type="SAM" id="Phobius"/>
    </source>
</evidence>
<comment type="catalytic activity">
    <reaction evidence="17 18">
        <text>L-seryl-[protein] + ATP = O-phospho-L-seryl-[protein] + ADP + H(+)</text>
        <dbReference type="Rhea" id="RHEA:17989"/>
        <dbReference type="Rhea" id="RHEA-COMP:9863"/>
        <dbReference type="Rhea" id="RHEA-COMP:11604"/>
        <dbReference type="ChEBI" id="CHEBI:15378"/>
        <dbReference type="ChEBI" id="CHEBI:29999"/>
        <dbReference type="ChEBI" id="CHEBI:30616"/>
        <dbReference type="ChEBI" id="CHEBI:83421"/>
        <dbReference type="ChEBI" id="CHEBI:456216"/>
        <dbReference type="EC" id="2.7.11.1"/>
    </reaction>
</comment>
<feature type="signal peptide" evidence="20">
    <location>
        <begin position="1"/>
        <end position="20"/>
    </location>
</feature>
<dbReference type="InterPro" id="IPR051343">
    <property type="entry name" value="G-type_lectin_kinases/EP1-like"/>
</dbReference>
<dbReference type="Proteomes" id="UP000504609">
    <property type="component" value="Unplaced"/>
</dbReference>
<feature type="transmembrane region" description="Helical" evidence="19">
    <location>
        <begin position="463"/>
        <end position="490"/>
    </location>
</feature>
<evidence type="ECO:0000256" key="11">
    <source>
        <dbReference type="ARBA" id="ARBA00022989"/>
    </source>
</evidence>
<keyword evidence="23" id="KW-1185">Reference proteome</keyword>
<dbReference type="SUPFAM" id="SSF56112">
    <property type="entry name" value="Protein kinase-like (PK-like)"/>
    <property type="match status" value="1"/>
</dbReference>
<dbReference type="KEGG" id="cmos:111461427"/>
<keyword evidence="10 18" id="KW-0067">ATP-binding</keyword>
<dbReference type="InterPro" id="IPR008271">
    <property type="entry name" value="Ser/Thr_kinase_AS"/>
</dbReference>
<evidence type="ECO:0000256" key="9">
    <source>
        <dbReference type="ARBA" id="ARBA00022777"/>
    </source>
</evidence>
<feature type="chain" id="PRO_5027048455" description="Receptor-like serine/threonine-protein kinase" evidence="20">
    <location>
        <begin position="21"/>
        <end position="812"/>
    </location>
</feature>
<dbReference type="SMART" id="SM00220">
    <property type="entry name" value="S_TKc"/>
    <property type="match status" value="1"/>
</dbReference>
<dbReference type="CDD" id="cd14066">
    <property type="entry name" value="STKc_IRAK"/>
    <property type="match status" value="1"/>
</dbReference>
<evidence type="ECO:0000256" key="15">
    <source>
        <dbReference type="ARBA" id="ARBA00023180"/>
    </source>
</evidence>
<dbReference type="GO" id="GO:0004674">
    <property type="term" value="F:protein serine/threonine kinase activity"/>
    <property type="evidence" value="ECO:0007669"/>
    <property type="project" value="UniProtKB-KW"/>
</dbReference>
<dbReference type="InterPro" id="IPR001480">
    <property type="entry name" value="Bulb-type_lectin_dom"/>
</dbReference>
<keyword evidence="5 19" id="KW-0812">Transmembrane</keyword>
<accession>A0A6J1HBW5</accession>
<dbReference type="InterPro" id="IPR024171">
    <property type="entry name" value="SRK-like_kinase"/>
</dbReference>
<evidence type="ECO:0000256" key="7">
    <source>
        <dbReference type="ARBA" id="ARBA00022734"/>
    </source>
</evidence>
<sequence>MVPVSVFLLLLLSFVVVVCAQSNGTRISTGSSLVAGSFSVQAWRSPSDDFAFGFRNVDNNNDDLFLLAIWFYKVPENNIVWFAKEKDNNPVFAPRGSKVELTATSGLVLRNGNGGEIWKSEPITASVAFGSMKDTGNFVLVDSINGSIWESFSYPTDTLLPTQKLEVDGVLSSRKSQGNFSLGKFQFRLLRDGNAVLNTINLRSGFPYDAYYISNTHDSASSQNSGRQVIFDEQGFLYVLKRNGEQSNITQPSVGNPVEAYYYKTTMNFDGVLSVSSYPKGIDGDANGSWKDLFRIPDNICMAMRGELSSGICGYNSICTLNDDQRPRCKCPTGYSFMDLNDTYSNCVANIPQICEEGAQNSTDDLYSLQELPNTDWPMLDYERYNPFNAEECKKACLLDCLCVVAVYRDNTCWKKKLPLSNGREDSKEISVSFLKLRRNTSSTGKPQDGFPIPEGKKNQQTLIVVISVLLGCSLFVILILASMICWGFISCNKKKLAAGDIQPSESFESNNLCQFTYKELREATNGFKEELGRGSCGIVYKGRIKTGVVAVKQLDRVFEDSEKEFRTEVNVIGQTHHKNLVRLLGYCNEGRYRILVYEFMSNGTLADLLFGDRKPSWNLRTQIAYGIARGLMYLHEECDKQIIHCDIKPQNVLLDEHYNAKIADFGLAKLLKMDQSRTETGIRGTKGYVAPDWFRSAQVTAKVDVYSFGVQLLEIICCRRNGDMNDFEGGQELLVDWAYDCFQQGRLDVLVEEDLEAMDDMRRLETFVMVAIWCLQEDPSQRPTMKRVTWMLEGIAPVSVPPNPNPFTSNC</sequence>
<evidence type="ECO:0000256" key="1">
    <source>
        <dbReference type="ARBA" id="ARBA00004479"/>
    </source>
</evidence>
<dbReference type="GO" id="GO:0016020">
    <property type="term" value="C:membrane"/>
    <property type="evidence" value="ECO:0007669"/>
    <property type="project" value="UniProtKB-SubCell"/>
</dbReference>
<keyword evidence="14" id="KW-0675">Receptor</keyword>
<dbReference type="InterPro" id="IPR011009">
    <property type="entry name" value="Kinase-like_dom_sf"/>
</dbReference>
<dbReference type="PROSITE" id="PS00108">
    <property type="entry name" value="PROTEIN_KINASE_ST"/>
    <property type="match status" value="1"/>
</dbReference>
<protein>
    <recommendedName>
        <fullName evidence="18">Receptor-like serine/threonine-protein kinase</fullName>
        <ecNumber evidence="18">2.7.11.1</ecNumber>
    </recommendedName>
</protein>
<proteinExistence type="inferred from homology"/>
<comment type="similarity">
    <text evidence="18">Belongs to the protein kinase superfamily. Ser/Thr protein kinase family.</text>
</comment>
<keyword evidence="6 20" id="KW-0732">Signal</keyword>
<name>A0A6J1HBW5_CUCMO</name>
<evidence type="ECO:0000256" key="10">
    <source>
        <dbReference type="ARBA" id="ARBA00022840"/>
    </source>
</evidence>
<dbReference type="PROSITE" id="PS50927">
    <property type="entry name" value="BULB_LECTIN"/>
    <property type="match status" value="1"/>
</dbReference>
<dbReference type="Pfam" id="PF00069">
    <property type="entry name" value="Pkinase"/>
    <property type="match status" value="1"/>
</dbReference>
<dbReference type="PANTHER" id="PTHR47976:SF15">
    <property type="entry name" value="G-TYPE LECTIN S-RECEPTOR-LIKE SERINE_THREONINE-PROTEIN KINASE RLK1"/>
    <property type="match status" value="1"/>
</dbReference>
<evidence type="ECO:0000256" key="6">
    <source>
        <dbReference type="ARBA" id="ARBA00022729"/>
    </source>
</evidence>
<evidence type="ECO:0000256" key="12">
    <source>
        <dbReference type="ARBA" id="ARBA00023136"/>
    </source>
</evidence>
<dbReference type="InterPro" id="IPR000719">
    <property type="entry name" value="Prot_kinase_dom"/>
</dbReference>
<organism evidence="23 24">
    <name type="scientific">Cucurbita moschata</name>
    <name type="common">Winter crookneck squash</name>
    <name type="synonym">Cucurbita pepo var. moschata</name>
    <dbReference type="NCBI Taxonomy" id="3662"/>
    <lineage>
        <taxon>Eukaryota</taxon>
        <taxon>Viridiplantae</taxon>
        <taxon>Streptophyta</taxon>
        <taxon>Embryophyta</taxon>
        <taxon>Tracheophyta</taxon>
        <taxon>Spermatophyta</taxon>
        <taxon>Magnoliopsida</taxon>
        <taxon>eudicotyledons</taxon>
        <taxon>Gunneridae</taxon>
        <taxon>Pentapetalae</taxon>
        <taxon>rosids</taxon>
        <taxon>fabids</taxon>
        <taxon>Cucurbitales</taxon>
        <taxon>Cucurbitaceae</taxon>
        <taxon>Cucurbiteae</taxon>
        <taxon>Cucurbita</taxon>
    </lineage>
</organism>
<keyword evidence="12 19" id="KW-0472">Membrane</keyword>
<dbReference type="GO" id="GO:0005524">
    <property type="term" value="F:ATP binding"/>
    <property type="evidence" value="ECO:0007669"/>
    <property type="project" value="UniProtKB-KW"/>
</dbReference>
<keyword evidence="7" id="KW-0430">Lectin</keyword>
<dbReference type="InterPro" id="IPR036426">
    <property type="entry name" value="Bulb-type_lectin_dom_sf"/>
</dbReference>
<dbReference type="SMART" id="SM00108">
    <property type="entry name" value="B_lectin"/>
    <property type="match status" value="1"/>
</dbReference>
<gene>
    <name evidence="24" type="primary">LOC111461427</name>
</gene>
<dbReference type="FunFam" id="3.30.200.20:FF:000059">
    <property type="entry name" value="S-receptor-like serine/threonine-protein kinase"/>
    <property type="match status" value="1"/>
</dbReference>
<keyword evidence="15" id="KW-0325">Glycoprotein</keyword>
<keyword evidence="11 19" id="KW-1133">Transmembrane helix</keyword>
<dbReference type="PROSITE" id="PS50011">
    <property type="entry name" value="PROTEIN_KINASE_DOM"/>
    <property type="match status" value="1"/>
</dbReference>
<evidence type="ECO:0000256" key="8">
    <source>
        <dbReference type="ARBA" id="ARBA00022741"/>
    </source>
</evidence>
<evidence type="ECO:0000256" key="14">
    <source>
        <dbReference type="ARBA" id="ARBA00023170"/>
    </source>
</evidence>
<dbReference type="PANTHER" id="PTHR47976">
    <property type="entry name" value="G-TYPE LECTIN S-RECEPTOR-LIKE SERINE/THREONINE-PROTEIN KINASE SD2-5"/>
    <property type="match status" value="1"/>
</dbReference>
<dbReference type="SUPFAM" id="SSF51110">
    <property type="entry name" value="alpha-D-mannose-specific plant lectins"/>
    <property type="match status" value="1"/>
</dbReference>
<dbReference type="FunFam" id="1.10.510.10:FF:000237">
    <property type="entry name" value="G-type lectin S-receptor-like serine/threonine-protein kinase"/>
    <property type="match status" value="1"/>
</dbReference>
<dbReference type="Pfam" id="PF01453">
    <property type="entry name" value="B_lectin"/>
    <property type="match status" value="1"/>
</dbReference>
<dbReference type="GeneID" id="111461427"/>
<feature type="domain" description="Protein kinase" evidence="21">
    <location>
        <begin position="526"/>
        <end position="809"/>
    </location>
</feature>
<dbReference type="Gene3D" id="1.10.510.10">
    <property type="entry name" value="Transferase(Phosphotransferase) domain 1"/>
    <property type="match status" value="1"/>
</dbReference>
<keyword evidence="9 18" id="KW-0418">Kinase</keyword>
<keyword evidence="2 18" id="KW-0723">Serine/threonine-protein kinase</keyword>
<comment type="catalytic activity">
    <reaction evidence="16 18">
        <text>L-threonyl-[protein] + ATP = O-phospho-L-threonyl-[protein] + ADP + H(+)</text>
        <dbReference type="Rhea" id="RHEA:46608"/>
        <dbReference type="Rhea" id="RHEA-COMP:11060"/>
        <dbReference type="Rhea" id="RHEA-COMP:11605"/>
        <dbReference type="ChEBI" id="CHEBI:15378"/>
        <dbReference type="ChEBI" id="CHEBI:30013"/>
        <dbReference type="ChEBI" id="CHEBI:30616"/>
        <dbReference type="ChEBI" id="CHEBI:61977"/>
        <dbReference type="ChEBI" id="CHEBI:456216"/>
        <dbReference type="EC" id="2.7.11.1"/>
    </reaction>
</comment>